<dbReference type="Proteomes" id="UP000688947">
    <property type="component" value="Unassembled WGS sequence"/>
</dbReference>
<dbReference type="EMBL" id="JAENGZ010001158">
    <property type="protein sequence ID" value="KAG6950203.1"/>
    <property type="molecule type" value="Genomic_DNA"/>
</dbReference>
<reference evidence="2" key="2">
    <citation type="submission" date="2018-05" db="EMBL/GenBank/DDBJ databases">
        <title>Effector identification in a new, highly contiguous assembly of the strawberry crown rot pathogen Phytophthora cactorum.</title>
        <authorList>
            <person name="Armitage A.D."/>
            <person name="Nellist C.F."/>
            <person name="Bates H."/>
            <person name="Vickerstaff R.J."/>
            <person name="Harrison R.J."/>
        </authorList>
    </citation>
    <scope>NUCLEOTIDE SEQUENCE</scope>
    <source>
        <strain evidence="1">4040</strain>
        <strain evidence="2">P421</strain>
    </source>
</reference>
<comment type="caution">
    <text evidence="4">The sequence shown here is derived from an EMBL/GenBank/DDBJ whole genome shotgun (WGS) entry which is preliminary data.</text>
</comment>
<evidence type="ECO:0000313" key="5">
    <source>
        <dbReference type="Proteomes" id="UP000251314"/>
    </source>
</evidence>
<reference evidence="4 5" key="1">
    <citation type="submission" date="2018-01" db="EMBL/GenBank/DDBJ databases">
        <title>Draft genome of the strawberry crown rot pathogen Phytophthora cactorum.</title>
        <authorList>
            <person name="Armitage A.D."/>
            <person name="Lysoe E."/>
            <person name="Nellist C.F."/>
            <person name="Harrison R.J."/>
            <person name="Brurberg M.B."/>
        </authorList>
    </citation>
    <scope>NUCLEOTIDE SEQUENCE [LARGE SCALE GENOMIC DNA]</scope>
    <source>
        <strain evidence="4 5">10300</strain>
    </source>
</reference>
<dbReference type="OrthoDB" id="126879at2759"/>
<dbReference type="Proteomes" id="UP000760860">
    <property type="component" value="Unassembled WGS sequence"/>
</dbReference>
<sequence>METASKVNKATLQKLKFAVWKYLLRRTQLQAQKKLGMELMEREAYSDKNHDELMDYFKYYSKGPLKYD</sequence>
<dbReference type="Proteomes" id="UP000251314">
    <property type="component" value="Unassembled WGS sequence"/>
</dbReference>
<dbReference type="AlphaFoldDB" id="A0A329RG15"/>
<dbReference type="EMBL" id="RCMK01000459">
    <property type="protein sequence ID" value="KAG2927442.1"/>
    <property type="molecule type" value="Genomic_DNA"/>
</dbReference>
<evidence type="ECO:0000313" key="3">
    <source>
        <dbReference type="EMBL" id="KAG6950203.1"/>
    </source>
</evidence>
<evidence type="ECO:0000313" key="2">
    <source>
        <dbReference type="EMBL" id="KAG3210877.1"/>
    </source>
</evidence>
<keyword evidence="5" id="KW-1185">Reference proteome</keyword>
<dbReference type="VEuPathDB" id="FungiDB:PC110_g19941"/>
<dbReference type="EMBL" id="RCMV01001030">
    <property type="protein sequence ID" value="KAG3210877.1"/>
    <property type="molecule type" value="Genomic_DNA"/>
</dbReference>
<accession>A0A329RG15</accession>
<reference evidence="3" key="3">
    <citation type="submission" date="2021-01" db="EMBL/GenBank/DDBJ databases">
        <title>Phytophthora aleatoria, a newly-described species from Pinus radiata is distinct from Phytophthora cactorum isolates based on comparative genomics.</title>
        <authorList>
            <person name="Mcdougal R."/>
            <person name="Panda P."/>
            <person name="Williams N."/>
            <person name="Studholme D.J."/>
        </authorList>
    </citation>
    <scope>NUCLEOTIDE SEQUENCE</scope>
    <source>
        <strain evidence="3">NZFS 3830</strain>
    </source>
</reference>
<evidence type="ECO:0000313" key="4">
    <source>
        <dbReference type="EMBL" id="RAW23625.1"/>
    </source>
</evidence>
<organism evidence="4 5">
    <name type="scientific">Phytophthora cactorum</name>
    <dbReference type="NCBI Taxonomy" id="29920"/>
    <lineage>
        <taxon>Eukaryota</taxon>
        <taxon>Sar</taxon>
        <taxon>Stramenopiles</taxon>
        <taxon>Oomycota</taxon>
        <taxon>Peronosporomycetes</taxon>
        <taxon>Peronosporales</taxon>
        <taxon>Peronosporaceae</taxon>
        <taxon>Phytophthora</taxon>
    </lineage>
</organism>
<proteinExistence type="predicted"/>
<dbReference type="EMBL" id="MJFZ01001022">
    <property type="protein sequence ID" value="RAW23625.1"/>
    <property type="molecule type" value="Genomic_DNA"/>
</dbReference>
<dbReference type="Proteomes" id="UP000736787">
    <property type="component" value="Unassembled WGS sequence"/>
</dbReference>
<gene>
    <name evidence="3" type="ORF">JG687_00014399</name>
    <name evidence="4" type="ORF">PC110_g19941</name>
    <name evidence="1" type="ORF">PC117_g14570</name>
    <name evidence="2" type="ORF">PC129_g18137</name>
</gene>
<name>A0A329RG15_9STRA</name>
<evidence type="ECO:0000313" key="1">
    <source>
        <dbReference type="EMBL" id="KAG2927442.1"/>
    </source>
</evidence>
<protein>
    <submittedName>
        <fullName evidence="4">Uncharacterized protein</fullName>
    </submittedName>
</protein>